<dbReference type="AlphaFoldDB" id="A0AAN5R4F0"/>
<dbReference type="Pfam" id="PF03466">
    <property type="entry name" value="LysR_substrate"/>
    <property type="match status" value="1"/>
</dbReference>
<dbReference type="InterPro" id="IPR036390">
    <property type="entry name" value="WH_DNA-bd_sf"/>
</dbReference>
<comment type="similarity">
    <text evidence="1">Belongs to the LysR transcriptional regulatory family.</text>
</comment>
<evidence type="ECO:0000256" key="3">
    <source>
        <dbReference type="ARBA" id="ARBA00023125"/>
    </source>
</evidence>
<protein>
    <submittedName>
        <fullName evidence="6">LysR family transcriptional regulator</fullName>
    </submittedName>
</protein>
<dbReference type="PROSITE" id="PS50931">
    <property type="entry name" value="HTH_LYSR"/>
    <property type="match status" value="1"/>
</dbReference>
<dbReference type="CDD" id="cd05466">
    <property type="entry name" value="PBP2_LTTR_substrate"/>
    <property type="match status" value="1"/>
</dbReference>
<dbReference type="Pfam" id="PF00126">
    <property type="entry name" value="HTH_1"/>
    <property type="match status" value="1"/>
</dbReference>
<evidence type="ECO:0000259" key="5">
    <source>
        <dbReference type="PROSITE" id="PS50931"/>
    </source>
</evidence>
<proteinExistence type="inferred from homology"/>
<dbReference type="InterPro" id="IPR036388">
    <property type="entry name" value="WH-like_DNA-bd_sf"/>
</dbReference>
<reference evidence="6" key="2">
    <citation type="submission" date="2020-11" db="EMBL/GenBank/DDBJ databases">
        <authorList>
            <consortium name="NCBI Pathogen Detection Project"/>
        </authorList>
    </citation>
    <scope>NUCLEOTIDE SEQUENCE</scope>
    <source>
        <strain evidence="6">D3612</strain>
    </source>
</reference>
<feature type="domain" description="HTH lysR-type" evidence="5">
    <location>
        <begin position="13"/>
        <end position="70"/>
    </location>
</feature>
<keyword evidence="3" id="KW-0238">DNA-binding</keyword>
<dbReference type="PANTHER" id="PTHR30126:SF40">
    <property type="entry name" value="HTH-TYPE TRANSCRIPTIONAL REGULATOR GLTR"/>
    <property type="match status" value="1"/>
</dbReference>
<sequence>MTRIAFIWTSMVPSFSDLQYFQEVANSLSLSRASERLGISQPALSLAIKRLEHLIGAELLIRHQHGVALSQSGKQLLAHIKILINCWQNTRSIALASKFEVQGSYTLGCHSTTAVDIVTGCLPGLLETYPKLEINLITDVSRRTIEQIINFQIDIGILINPQKHPDLIIKKLCYDEMAFWTIPNKRKIHDVYSGQAIVLCDPDLKQTQELLNKGREKGYLFDRIITINSLEVIANMTANGCGLGILPKLMANTLYPDNLICIDNNLNYKEEICLVYRNENRSIQAIQTIATAIKNYCHRKL</sequence>
<evidence type="ECO:0000256" key="4">
    <source>
        <dbReference type="ARBA" id="ARBA00023163"/>
    </source>
</evidence>
<accession>A0AAN5R4F0</accession>
<dbReference type="GO" id="GO:0000976">
    <property type="term" value="F:transcription cis-regulatory region binding"/>
    <property type="evidence" value="ECO:0007669"/>
    <property type="project" value="TreeGrafter"/>
</dbReference>
<keyword evidence="2" id="KW-0805">Transcription regulation</keyword>
<evidence type="ECO:0000256" key="1">
    <source>
        <dbReference type="ARBA" id="ARBA00009437"/>
    </source>
</evidence>
<dbReference type="Proteomes" id="UP000861567">
    <property type="component" value="Unassembled WGS sequence"/>
</dbReference>
<reference evidence="6" key="1">
    <citation type="journal article" date="2018" name="Genome Biol.">
        <title>SKESA: strategic k-mer extension for scrupulous assemblies.</title>
        <authorList>
            <person name="Souvorov A."/>
            <person name="Agarwala R."/>
            <person name="Lipman D.J."/>
        </authorList>
    </citation>
    <scope>NUCLEOTIDE SEQUENCE</scope>
    <source>
        <strain evidence="6">D3612</strain>
    </source>
</reference>
<keyword evidence="4" id="KW-0804">Transcription</keyword>
<dbReference type="PRINTS" id="PR00039">
    <property type="entry name" value="HTHLYSR"/>
</dbReference>
<dbReference type="InterPro" id="IPR000847">
    <property type="entry name" value="LysR_HTH_N"/>
</dbReference>
<organism evidence="6 7">
    <name type="scientific">Legionella pneumophila</name>
    <dbReference type="NCBI Taxonomy" id="446"/>
    <lineage>
        <taxon>Bacteria</taxon>
        <taxon>Pseudomonadati</taxon>
        <taxon>Pseudomonadota</taxon>
        <taxon>Gammaproteobacteria</taxon>
        <taxon>Legionellales</taxon>
        <taxon>Legionellaceae</taxon>
        <taxon>Legionella</taxon>
    </lineage>
</organism>
<dbReference type="Gene3D" id="3.40.190.10">
    <property type="entry name" value="Periplasmic binding protein-like II"/>
    <property type="match status" value="2"/>
</dbReference>
<dbReference type="PANTHER" id="PTHR30126">
    <property type="entry name" value="HTH-TYPE TRANSCRIPTIONAL REGULATOR"/>
    <property type="match status" value="1"/>
</dbReference>
<dbReference type="SUPFAM" id="SSF53850">
    <property type="entry name" value="Periplasmic binding protein-like II"/>
    <property type="match status" value="1"/>
</dbReference>
<name>A0AAN5R4F0_LEGPN</name>
<gene>
    <name evidence="6" type="ORF">I8Y58_000772</name>
</gene>
<evidence type="ECO:0000313" key="7">
    <source>
        <dbReference type="Proteomes" id="UP000861567"/>
    </source>
</evidence>
<dbReference type="GO" id="GO:0003700">
    <property type="term" value="F:DNA-binding transcription factor activity"/>
    <property type="evidence" value="ECO:0007669"/>
    <property type="project" value="InterPro"/>
</dbReference>
<dbReference type="Gene3D" id="1.10.10.10">
    <property type="entry name" value="Winged helix-like DNA-binding domain superfamily/Winged helix DNA-binding domain"/>
    <property type="match status" value="1"/>
</dbReference>
<dbReference type="InterPro" id="IPR005119">
    <property type="entry name" value="LysR_subst-bd"/>
</dbReference>
<evidence type="ECO:0000313" key="6">
    <source>
        <dbReference type="EMBL" id="HAT1595573.1"/>
    </source>
</evidence>
<dbReference type="SUPFAM" id="SSF46785">
    <property type="entry name" value="Winged helix' DNA-binding domain"/>
    <property type="match status" value="1"/>
</dbReference>
<dbReference type="EMBL" id="DACSEI010000005">
    <property type="protein sequence ID" value="HAT1595573.1"/>
    <property type="molecule type" value="Genomic_DNA"/>
</dbReference>
<evidence type="ECO:0000256" key="2">
    <source>
        <dbReference type="ARBA" id="ARBA00023015"/>
    </source>
</evidence>
<comment type="caution">
    <text evidence="6">The sequence shown here is derived from an EMBL/GenBank/DDBJ whole genome shotgun (WGS) entry which is preliminary data.</text>
</comment>